<dbReference type="GeneID" id="112128141"/>
<evidence type="ECO:0000256" key="1">
    <source>
        <dbReference type="SAM" id="MobiDB-lite"/>
    </source>
</evidence>
<feature type="region of interest" description="Disordered" evidence="1">
    <location>
        <begin position="1"/>
        <end position="28"/>
    </location>
</feature>
<reference evidence="2" key="1">
    <citation type="submission" date="2022-01" db="UniProtKB">
        <authorList>
            <consortium name="EnsemblMetazoa"/>
        </authorList>
    </citation>
    <scope>IDENTIFICATION</scope>
</reference>
<dbReference type="Proteomes" id="UP000494040">
    <property type="component" value="Unassembled WGS sequence"/>
</dbReference>
<evidence type="ECO:0000313" key="3">
    <source>
        <dbReference type="Proteomes" id="UP000494040"/>
    </source>
</evidence>
<dbReference type="RefSeq" id="XP_024085716.1">
    <property type="nucleotide sequence ID" value="XM_024229948.1"/>
</dbReference>
<keyword evidence="3" id="KW-1185">Reference proteome</keyword>
<feature type="compositionally biased region" description="Polar residues" evidence="1">
    <location>
        <begin position="52"/>
        <end position="61"/>
    </location>
</feature>
<dbReference type="AlphaFoldDB" id="A0A8I6SNZ2"/>
<feature type="region of interest" description="Disordered" evidence="1">
    <location>
        <begin position="52"/>
        <end position="109"/>
    </location>
</feature>
<proteinExistence type="predicted"/>
<dbReference type="OrthoDB" id="296386at2759"/>
<organism evidence="2 3">
    <name type="scientific">Cimex lectularius</name>
    <name type="common">Bed bug</name>
    <name type="synonym">Acanthia lectularia</name>
    <dbReference type="NCBI Taxonomy" id="79782"/>
    <lineage>
        <taxon>Eukaryota</taxon>
        <taxon>Metazoa</taxon>
        <taxon>Ecdysozoa</taxon>
        <taxon>Arthropoda</taxon>
        <taxon>Hexapoda</taxon>
        <taxon>Insecta</taxon>
        <taxon>Pterygota</taxon>
        <taxon>Neoptera</taxon>
        <taxon>Paraneoptera</taxon>
        <taxon>Hemiptera</taxon>
        <taxon>Heteroptera</taxon>
        <taxon>Panheteroptera</taxon>
        <taxon>Cimicomorpha</taxon>
        <taxon>Cimicidae</taxon>
        <taxon>Cimex</taxon>
    </lineage>
</organism>
<protein>
    <submittedName>
        <fullName evidence="2">Uncharacterized protein</fullName>
    </submittedName>
</protein>
<feature type="compositionally biased region" description="Basic and acidic residues" evidence="1">
    <location>
        <begin position="99"/>
        <end position="109"/>
    </location>
</feature>
<sequence length="109" mass="11775">MDKPPSLTSRKNSVAKTSSATSSRNKITPVNDVVEKVNEDRRVVVWYGGDSVETTSTTLPTNDEAWTESPEPYADDGMAANKDRRTSRGSIHPGGATPHIKDAFGKSVL</sequence>
<accession>A0A8I6SNZ2</accession>
<dbReference type="EnsemblMetazoa" id="XM_024229948.1">
    <property type="protein sequence ID" value="XP_024085716.1"/>
    <property type="gene ID" value="LOC112128141"/>
</dbReference>
<name>A0A8I6SNZ2_CIMLE</name>
<evidence type="ECO:0000313" key="2">
    <source>
        <dbReference type="EnsemblMetazoa" id="XP_024085716.1"/>
    </source>
</evidence>